<name>A0ABN8P7R5_9CNID</name>
<dbReference type="Pfam" id="PF00271">
    <property type="entry name" value="Helicase_C"/>
    <property type="match status" value="1"/>
</dbReference>
<dbReference type="InterPro" id="IPR001650">
    <property type="entry name" value="Helicase_C-like"/>
</dbReference>
<reference evidence="9 10" key="1">
    <citation type="submission" date="2022-05" db="EMBL/GenBank/DDBJ databases">
        <authorList>
            <consortium name="Genoscope - CEA"/>
            <person name="William W."/>
        </authorList>
    </citation>
    <scope>NUCLEOTIDE SEQUENCE [LARGE SCALE GENOMIC DNA]</scope>
</reference>
<evidence type="ECO:0000313" key="10">
    <source>
        <dbReference type="Proteomes" id="UP001159405"/>
    </source>
</evidence>
<comment type="similarity">
    <text evidence="1">Belongs to the helicase family. RecQ subfamily.</text>
</comment>
<evidence type="ECO:0000256" key="6">
    <source>
        <dbReference type="ARBA" id="ARBA00034808"/>
    </source>
</evidence>
<accession>A0ABN8P7R5</accession>
<sequence length="150" mass="16449">MGINFPRVRYVVQYGPPKSIVDLMQQAGRGGRNGSQAHCVTYYTKHQLSRCGKEIKSIIQAEGCQRQALYGHFNDLVSSLTPGHLCCSNWIKLCACCEDGTCCGDSALFMTTGDSEEETTTVPAKSRILTPEDQNDLRLALLELTSKLSA</sequence>
<keyword evidence="3" id="KW-0413">Isomerase</keyword>
<evidence type="ECO:0000256" key="4">
    <source>
        <dbReference type="ARBA" id="ARBA00023242"/>
    </source>
</evidence>
<evidence type="ECO:0000256" key="5">
    <source>
        <dbReference type="ARBA" id="ARBA00034617"/>
    </source>
</evidence>
<dbReference type="PANTHER" id="PTHR13710:SF153">
    <property type="entry name" value="RECQ-LIKE DNA HELICASE BLM"/>
    <property type="match status" value="1"/>
</dbReference>
<comment type="caution">
    <text evidence="9">The sequence shown here is derived from an EMBL/GenBank/DDBJ whole genome shotgun (WGS) entry which is preliminary data.</text>
</comment>
<evidence type="ECO:0000256" key="7">
    <source>
        <dbReference type="ARBA" id="ARBA00044542"/>
    </source>
</evidence>
<dbReference type="PANTHER" id="PTHR13710">
    <property type="entry name" value="DNA HELICASE RECQ FAMILY MEMBER"/>
    <property type="match status" value="1"/>
</dbReference>
<keyword evidence="2" id="KW-0238">DNA-binding</keyword>
<dbReference type="EC" id="5.6.2.4" evidence="6"/>
<dbReference type="InterPro" id="IPR027417">
    <property type="entry name" value="P-loop_NTPase"/>
</dbReference>
<evidence type="ECO:0000256" key="2">
    <source>
        <dbReference type="ARBA" id="ARBA00023125"/>
    </source>
</evidence>
<gene>
    <name evidence="9" type="ORF">PLOB_00036390</name>
</gene>
<dbReference type="Gene3D" id="3.40.50.300">
    <property type="entry name" value="P-loop containing nucleotide triphosphate hydrolases"/>
    <property type="match status" value="1"/>
</dbReference>
<dbReference type="Proteomes" id="UP001159405">
    <property type="component" value="Unassembled WGS sequence"/>
</dbReference>
<keyword evidence="10" id="KW-1185">Reference proteome</keyword>
<keyword evidence="4" id="KW-0539">Nucleus</keyword>
<proteinExistence type="inferred from homology"/>
<organism evidence="9 10">
    <name type="scientific">Porites lobata</name>
    <dbReference type="NCBI Taxonomy" id="104759"/>
    <lineage>
        <taxon>Eukaryota</taxon>
        <taxon>Metazoa</taxon>
        <taxon>Cnidaria</taxon>
        <taxon>Anthozoa</taxon>
        <taxon>Hexacorallia</taxon>
        <taxon>Scleractinia</taxon>
        <taxon>Fungiina</taxon>
        <taxon>Poritidae</taxon>
        <taxon>Porites</taxon>
    </lineage>
</organism>
<dbReference type="EMBL" id="CALNXK010000050">
    <property type="protein sequence ID" value="CAH3132031.1"/>
    <property type="molecule type" value="Genomic_DNA"/>
</dbReference>
<dbReference type="SUPFAM" id="SSF52540">
    <property type="entry name" value="P-loop containing nucleoside triphosphate hydrolases"/>
    <property type="match status" value="1"/>
</dbReference>
<protein>
    <recommendedName>
        <fullName evidence="6">DNA 3'-5' helicase</fullName>
        <ecNumber evidence="6">5.6.2.4</ecNumber>
    </recommendedName>
    <alternativeName>
        <fullName evidence="7">DNA 3'-5' helicase BLM</fullName>
    </alternativeName>
</protein>
<dbReference type="PROSITE" id="PS51194">
    <property type="entry name" value="HELICASE_CTER"/>
    <property type="match status" value="1"/>
</dbReference>
<evidence type="ECO:0000259" key="8">
    <source>
        <dbReference type="PROSITE" id="PS51194"/>
    </source>
</evidence>
<evidence type="ECO:0000256" key="1">
    <source>
        <dbReference type="ARBA" id="ARBA00005446"/>
    </source>
</evidence>
<feature type="domain" description="Helicase C-terminal" evidence="8">
    <location>
        <begin position="1"/>
        <end position="77"/>
    </location>
</feature>
<evidence type="ECO:0000313" key="9">
    <source>
        <dbReference type="EMBL" id="CAH3132031.1"/>
    </source>
</evidence>
<evidence type="ECO:0000256" key="3">
    <source>
        <dbReference type="ARBA" id="ARBA00023235"/>
    </source>
</evidence>
<comment type="catalytic activity">
    <reaction evidence="5">
        <text>Couples ATP hydrolysis with the unwinding of duplex DNA by translocating in the 3'-5' direction.</text>
        <dbReference type="EC" id="5.6.2.4"/>
    </reaction>
</comment>